<sequence>MRHPALTLTGLALIAAALTACTENGTPTPTTNGGTTNTGTSSSAPAPDNTYGAPRVTDPIDAAAFIDKPCTLLTTTQTTTLGLAPQGKQDQAQGAQFCTWLTPDEREDYTVGFLAANKNGLSDTYRADQTNPNHSAYFEPTTVSGYPAVFEDGNDDRDRGYCNIVVGVRDELTFRVGAGGGPKGKACDDKIKQIAEQAIATMKNGG</sequence>
<gene>
    <name evidence="3" type="ORF">SAMN05216174_106247</name>
</gene>
<feature type="region of interest" description="Disordered" evidence="1">
    <location>
        <begin position="24"/>
        <end position="54"/>
    </location>
</feature>
<reference evidence="4" key="1">
    <citation type="submission" date="2016-10" db="EMBL/GenBank/DDBJ databases">
        <authorList>
            <person name="Varghese N."/>
            <person name="Submissions S."/>
        </authorList>
    </citation>
    <scope>NUCLEOTIDE SEQUENCE [LARGE SCALE GENOMIC DNA]</scope>
    <source>
        <strain evidence="4">IBRC-M 10403</strain>
    </source>
</reference>
<evidence type="ECO:0000313" key="3">
    <source>
        <dbReference type="EMBL" id="SDD01636.1"/>
    </source>
</evidence>
<dbReference type="EMBL" id="FMZZ01000006">
    <property type="protein sequence ID" value="SDD01636.1"/>
    <property type="molecule type" value="Genomic_DNA"/>
</dbReference>
<keyword evidence="4" id="KW-1185">Reference proteome</keyword>
<feature type="compositionally biased region" description="Low complexity" evidence="1">
    <location>
        <begin position="24"/>
        <end position="47"/>
    </location>
</feature>
<keyword evidence="2" id="KW-0732">Signal</keyword>
<dbReference type="Proteomes" id="UP000199501">
    <property type="component" value="Unassembled WGS sequence"/>
</dbReference>
<dbReference type="STRING" id="1271860.SAMN05216174_106247"/>
<dbReference type="AlphaFoldDB" id="A0A1G6RCJ8"/>
<evidence type="ECO:0000256" key="1">
    <source>
        <dbReference type="SAM" id="MobiDB-lite"/>
    </source>
</evidence>
<dbReference type="OrthoDB" id="3697076at2"/>
<evidence type="ECO:0000256" key="2">
    <source>
        <dbReference type="SAM" id="SignalP"/>
    </source>
</evidence>
<name>A0A1G6RCJ8_9PSEU</name>
<dbReference type="Pfam" id="PF12079">
    <property type="entry name" value="DUF3558"/>
    <property type="match status" value="1"/>
</dbReference>
<accession>A0A1G6RCJ8</accession>
<organism evidence="3 4">
    <name type="scientific">Actinokineospora iranica</name>
    <dbReference type="NCBI Taxonomy" id="1271860"/>
    <lineage>
        <taxon>Bacteria</taxon>
        <taxon>Bacillati</taxon>
        <taxon>Actinomycetota</taxon>
        <taxon>Actinomycetes</taxon>
        <taxon>Pseudonocardiales</taxon>
        <taxon>Pseudonocardiaceae</taxon>
        <taxon>Actinokineospora</taxon>
    </lineage>
</organism>
<evidence type="ECO:0008006" key="5">
    <source>
        <dbReference type="Google" id="ProtNLM"/>
    </source>
</evidence>
<dbReference type="RefSeq" id="WP_091450681.1">
    <property type="nucleotide sequence ID" value="NZ_FMZZ01000006.1"/>
</dbReference>
<protein>
    <recommendedName>
        <fullName evidence="5">DUF3558 domain-containing protein</fullName>
    </recommendedName>
</protein>
<dbReference type="PROSITE" id="PS51257">
    <property type="entry name" value="PROKAR_LIPOPROTEIN"/>
    <property type="match status" value="1"/>
</dbReference>
<feature type="chain" id="PRO_5039630349" description="DUF3558 domain-containing protein" evidence="2">
    <location>
        <begin position="23"/>
        <end position="206"/>
    </location>
</feature>
<feature type="signal peptide" evidence="2">
    <location>
        <begin position="1"/>
        <end position="22"/>
    </location>
</feature>
<proteinExistence type="predicted"/>
<evidence type="ECO:0000313" key="4">
    <source>
        <dbReference type="Proteomes" id="UP000199501"/>
    </source>
</evidence>
<dbReference type="InterPro" id="IPR024520">
    <property type="entry name" value="DUF3558"/>
</dbReference>